<dbReference type="EMBL" id="JABWUV010000016">
    <property type="protein sequence ID" value="KAF6300636.1"/>
    <property type="molecule type" value="Genomic_DNA"/>
</dbReference>
<sequence length="186" mass="20051">MLQAGFLEEPCRVAVWEDGSGGYWVPRQPGERRAACSGQGAALCWVSSFCARQLKHLPVTGRDIDASFPHKCDHQPVCGEDRRLESVGAGGRGGAQKEAVFKPADGECCLLPELNLVSFPLFSLVMLFAVVTNPSSFSVYICLVCPFHIFAFILSVSLFCRRLLSPELVPVPGSGGCIFGPLPCAF</sequence>
<evidence type="ECO:0000313" key="3">
    <source>
        <dbReference type="Proteomes" id="UP000527355"/>
    </source>
</evidence>
<keyword evidence="1" id="KW-1133">Transmembrane helix</keyword>
<comment type="caution">
    <text evidence="2">The sequence shown here is derived from an EMBL/GenBank/DDBJ whole genome shotgun (WGS) entry which is preliminary data.</text>
</comment>
<organism evidence="2 3">
    <name type="scientific">Myotis myotis</name>
    <name type="common">Greater mouse-eared bat</name>
    <name type="synonym">Vespertilio myotis</name>
    <dbReference type="NCBI Taxonomy" id="51298"/>
    <lineage>
        <taxon>Eukaryota</taxon>
        <taxon>Metazoa</taxon>
        <taxon>Chordata</taxon>
        <taxon>Craniata</taxon>
        <taxon>Vertebrata</taxon>
        <taxon>Euteleostomi</taxon>
        <taxon>Mammalia</taxon>
        <taxon>Eutheria</taxon>
        <taxon>Laurasiatheria</taxon>
        <taxon>Chiroptera</taxon>
        <taxon>Yangochiroptera</taxon>
        <taxon>Vespertilionidae</taxon>
        <taxon>Myotis</taxon>
    </lineage>
</organism>
<gene>
    <name evidence="2" type="ORF">mMyoMyo1_009106</name>
</gene>
<dbReference type="Proteomes" id="UP000527355">
    <property type="component" value="Unassembled WGS sequence"/>
</dbReference>
<accession>A0A7J7TIK4</accession>
<keyword evidence="3" id="KW-1185">Reference proteome</keyword>
<reference evidence="2 3" key="1">
    <citation type="journal article" date="2020" name="Nature">
        <title>Six reference-quality genomes reveal evolution of bat adaptations.</title>
        <authorList>
            <person name="Jebb D."/>
            <person name="Huang Z."/>
            <person name="Pippel M."/>
            <person name="Hughes G.M."/>
            <person name="Lavrichenko K."/>
            <person name="Devanna P."/>
            <person name="Winkler S."/>
            <person name="Jermiin L.S."/>
            <person name="Skirmuntt E.C."/>
            <person name="Katzourakis A."/>
            <person name="Burkitt-Gray L."/>
            <person name="Ray D.A."/>
            <person name="Sullivan K.A.M."/>
            <person name="Roscito J.G."/>
            <person name="Kirilenko B.M."/>
            <person name="Davalos L.M."/>
            <person name="Corthals A.P."/>
            <person name="Power M.L."/>
            <person name="Jones G."/>
            <person name="Ransome R.D."/>
            <person name="Dechmann D.K.N."/>
            <person name="Locatelli A.G."/>
            <person name="Puechmaille S.J."/>
            <person name="Fedrigo O."/>
            <person name="Jarvis E.D."/>
            <person name="Hiller M."/>
            <person name="Vernes S.C."/>
            <person name="Myers E.W."/>
            <person name="Teeling E.C."/>
        </authorList>
    </citation>
    <scope>NUCLEOTIDE SEQUENCE [LARGE SCALE GENOMIC DNA]</scope>
    <source>
        <strain evidence="2">MMyoMyo1</strain>
        <tissue evidence="2">Flight muscle</tissue>
    </source>
</reference>
<protein>
    <submittedName>
        <fullName evidence="2">Uncharacterized protein</fullName>
    </submittedName>
</protein>
<keyword evidence="1" id="KW-0472">Membrane</keyword>
<feature type="transmembrane region" description="Helical" evidence="1">
    <location>
        <begin position="114"/>
        <end position="131"/>
    </location>
</feature>
<name>A0A7J7TIK4_MYOMY</name>
<proteinExistence type="predicted"/>
<dbReference type="AlphaFoldDB" id="A0A7J7TIK4"/>
<evidence type="ECO:0000256" key="1">
    <source>
        <dbReference type="SAM" id="Phobius"/>
    </source>
</evidence>
<evidence type="ECO:0000313" key="2">
    <source>
        <dbReference type="EMBL" id="KAF6300636.1"/>
    </source>
</evidence>
<keyword evidence="1" id="KW-0812">Transmembrane</keyword>
<feature type="transmembrane region" description="Helical" evidence="1">
    <location>
        <begin position="137"/>
        <end position="160"/>
    </location>
</feature>